<name>A0ABY2VDV1_9PSED</name>
<organism evidence="1 2">
    <name type="scientific">Pseudomonas protegens</name>
    <dbReference type="NCBI Taxonomy" id="380021"/>
    <lineage>
        <taxon>Bacteria</taxon>
        <taxon>Pseudomonadati</taxon>
        <taxon>Pseudomonadota</taxon>
        <taxon>Gammaproteobacteria</taxon>
        <taxon>Pseudomonadales</taxon>
        <taxon>Pseudomonadaceae</taxon>
        <taxon>Pseudomonas</taxon>
    </lineage>
</organism>
<protein>
    <recommendedName>
        <fullName evidence="3">DUF4177 domain-containing protein</fullName>
    </recommendedName>
</protein>
<evidence type="ECO:0008006" key="3">
    <source>
        <dbReference type="Google" id="ProtNLM"/>
    </source>
</evidence>
<dbReference type="RefSeq" id="WP_011062954.1">
    <property type="nucleotide sequence ID" value="NZ_CP022097.2"/>
</dbReference>
<comment type="caution">
    <text evidence="1">The sequence shown here is derived from an EMBL/GenBank/DDBJ whole genome shotgun (WGS) entry which is preliminary data.</text>
</comment>
<dbReference type="EMBL" id="VAVY01000003">
    <property type="protein sequence ID" value="TMM62491.1"/>
    <property type="molecule type" value="Genomic_DNA"/>
</dbReference>
<proteinExistence type="predicted"/>
<dbReference type="Proteomes" id="UP000310095">
    <property type="component" value="Unassembled WGS sequence"/>
</dbReference>
<accession>A0ABY2VDV1</accession>
<keyword evidence="2" id="KW-1185">Reference proteome</keyword>
<sequence length="100" mass="11581">MSEKRFEHRIEHLPIPFRTQQRGTLMFKTEESTLEPDIPALLQNESFRAELDKLGKAGWELVAVQAVCRGEIKVGNQNMQAWAYGFPMPIGYLLFLKREC</sequence>
<gene>
    <name evidence="1" type="ORF">FEF10_20575</name>
</gene>
<evidence type="ECO:0000313" key="1">
    <source>
        <dbReference type="EMBL" id="TMM62491.1"/>
    </source>
</evidence>
<evidence type="ECO:0000313" key="2">
    <source>
        <dbReference type="Proteomes" id="UP000310095"/>
    </source>
</evidence>
<reference evidence="1 2" key="1">
    <citation type="submission" date="2019-05" db="EMBL/GenBank/DDBJ databases">
        <title>Identification and Biocontrol Activity Analysis of Biocontrol Strain PF-1 Based on Genome-wide Data.</title>
        <authorList>
            <person name="Qi J."/>
        </authorList>
    </citation>
    <scope>NUCLEOTIDE SEQUENCE [LARGE SCALE GENOMIC DNA]</scope>
    <source>
        <strain evidence="1 2">PF-1</strain>
    </source>
</reference>